<keyword evidence="3" id="KW-1185">Reference proteome</keyword>
<proteinExistence type="inferred from homology"/>
<dbReference type="PANTHER" id="PTHR21255">
    <property type="entry name" value="T-COMPLEX-ASSOCIATED-TESTIS-EXPRESSED 1/ DYNEIN LIGHT CHAIN"/>
    <property type="match status" value="1"/>
</dbReference>
<reference evidence="2 3" key="1">
    <citation type="submission" date="2019-09" db="EMBL/GenBank/DDBJ databases">
        <title>Bird 10,000 Genomes (B10K) Project - Family phase.</title>
        <authorList>
            <person name="Zhang G."/>
        </authorList>
    </citation>
    <scope>NUCLEOTIDE SEQUENCE [LARGE SCALE GENOMIC DNA]</scope>
    <source>
        <strain evidence="2">B10K-DU-029-46</strain>
    </source>
</reference>
<gene>
    <name evidence="2" type="primary">Tctex1d1</name>
    <name evidence="2" type="ORF">TURVEL_R05690</name>
</gene>
<evidence type="ECO:0000313" key="2">
    <source>
        <dbReference type="EMBL" id="NXU54733.1"/>
    </source>
</evidence>
<feature type="non-terminal residue" evidence="2">
    <location>
        <position position="111"/>
    </location>
</feature>
<dbReference type="GO" id="GO:0005737">
    <property type="term" value="C:cytoplasm"/>
    <property type="evidence" value="ECO:0007669"/>
    <property type="project" value="TreeGrafter"/>
</dbReference>
<name>A0A7L3LMD3_9CHAR</name>
<dbReference type="Pfam" id="PF03645">
    <property type="entry name" value="Tctex-1"/>
    <property type="match status" value="1"/>
</dbReference>
<evidence type="ECO:0000256" key="1">
    <source>
        <dbReference type="ARBA" id="ARBA00005361"/>
    </source>
</evidence>
<dbReference type="Proteomes" id="UP000582182">
    <property type="component" value="Unassembled WGS sequence"/>
</dbReference>
<dbReference type="GO" id="GO:0007018">
    <property type="term" value="P:microtubule-based movement"/>
    <property type="evidence" value="ECO:0007669"/>
    <property type="project" value="TreeGrafter"/>
</dbReference>
<dbReference type="AlphaFoldDB" id="A0A7L3LMD3"/>
<comment type="caution">
    <text evidence="2">The sequence shown here is derived from an EMBL/GenBank/DDBJ whole genome shotgun (WGS) entry which is preliminary data.</text>
</comment>
<dbReference type="Gene3D" id="3.30.1140.40">
    <property type="entry name" value="Tctex-1"/>
    <property type="match status" value="1"/>
</dbReference>
<accession>A0A7L3LMD3</accession>
<dbReference type="PANTHER" id="PTHR21255:SF64">
    <property type="entry name" value="DYNEIN LIGHT CHAIN TCTEX-TYPE 5"/>
    <property type="match status" value="1"/>
</dbReference>
<dbReference type="OrthoDB" id="10248487at2759"/>
<comment type="similarity">
    <text evidence="1">Belongs to the dynein light chain Tctex-type family.</text>
</comment>
<dbReference type="InterPro" id="IPR005334">
    <property type="entry name" value="Tctex-1-like"/>
</dbReference>
<organism evidence="2 3">
    <name type="scientific">Turnix velox</name>
    <name type="common">Little buttonquail</name>
    <dbReference type="NCBI Taxonomy" id="2529409"/>
    <lineage>
        <taxon>Eukaryota</taxon>
        <taxon>Metazoa</taxon>
        <taxon>Chordata</taxon>
        <taxon>Craniata</taxon>
        <taxon>Vertebrata</taxon>
        <taxon>Euteleostomi</taxon>
        <taxon>Archelosauria</taxon>
        <taxon>Archosauria</taxon>
        <taxon>Dinosauria</taxon>
        <taxon>Saurischia</taxon>
        <taxon>Theropoda</taxon>
        <taxon>Coelurosauria</taxon>
        <taxon>Aves</taxon>
        <taxon>Neognathae</taxon>
        <taxon>Neoaves</taxon>
        <taxon>Charadriiformes</taxon>
        <taxon>Turnicidae</taxon>
        <taxon>Turnix</taxon>
    </lineage>
</organism>
<evidence type="ECO:0000313" key="3">
    <source>
        <dbReference type="Proteomes" id="UP000582182"/>
    </source>
</evidence>
<dbReference type="EMBL" id="VZTY01021497">
    <property type="protein sequence ID" value="NXU54733.1"/>
    <property type="molecule type" value="Genomic_DNA"/>
</dbReference>
<sequence length="111" mass="12499">PAGPPRRFPVREVDGILREVVGRQLREQPYEPGYCRDAAEDMAEAIKVRVKALAVPRYKLVVVTQVGQLKEQGVQVGSRCLWDPNIDTFTSYVFKNSSLFAVAIVYAVYLE</sequence>
<dbReference type="GO" id="GO:0005868">
    <property type="term" value="C:cytoplasmic dynein complex"/>
    <property type="evidence" value="ECO:0007669"/>
    <property type="project" value="TreeGrafter"/>
</dbReference>
<dbReference type="InterPro" id="IPR038586">
    <property type="entry name" value="Tctex-1-like_sf"/>
</dbReference>
<feature type="non-terminal residue" evidence="2">
    <location>
        <position position="1"/>
    </location>
</feature>
<dbReference type="GO" id="GO:0045505">
    <property type="term" value="F:dynein intermediate chain binding"/>
    <property type="evidence" value="ECO:0007669"/>
    <property type="project" value="TreeGrafter"/>
</dbReference>
<protein>
    <submittedName>
        <fullName evidence="2">TC1D1 protein</fullName>
    </submittedName>
</protein>